<dbReference type="SUPFAM" id="SSF55874">
    <property type="entry name" value="ATPase domain of HSP90 chaperone/DNA topoisomerase II/histidine kinase"/>
    <property type="match status" value="1"/>
</dbReference>
<evidence type="ECO:0000256" key="4">
    <source>
        <dbReference type="ARBA" id="ARBA00022679"/>
    </source>
</evidence>
<keyword evidence="8 15" id="KW-0067">ATP-binding</keyword>
<comment type="catalytic activity">
    <reaction evidence="1">
        <text>ATP + protein L-histidine = ADP + protein N-phospho-L-histidine.</text>
        <dbReference type="EC" id="2.7.13.3"/>
    </reaction>
</comment>
<dbReference type="NCBIfam" id="TIGR00229">
    <property type="entry name" value="sensory_box"/>
    <property type="match status" value="1"/>
</dbReference>
<dbReference type="SMART" id="SM00091">
    <property type="entry name" value="PAS"/>
    <property type="match status" value="1"/>
</dbReference>
<dbReference type="SUPFAM" id="SSF47384">
    <property type="entry name" value="Homodimeric domain of signal transducing histidine kinase"/>
    <property type="match status" value="1"/>
</dbReference>
<evidence type="ECO:0000256" key="10">
    <source>
        <dbReference type="ARBA" id="ARBA00023012"/>
    </source>
</evidence>
<evidence type="ECO:0000313" key="16">
    <source>
        <dbReference type="Proteomes" id="UP001597369"/>
    </source>
</evidence>
<dbReference type="PROSITE" id="PS50109">
    <property type="entry name" value="HIS_KIN"/>
    <property type="match status" value="1"/>
</dbReference>
<dbReference type="GO" id="GO:0005524">
    <property type="term" value="F:ATP binding"/>
    <property type="evidence" value="ECO:0007669"/>
    <property type="project" value="UniProtKB-KW"/>
</dbReference>
<dbReference type="InterPro" id="IPR036097">
    <property type="entry name" value="HisK_dim/P_sf"/>
</dbReference>
<keyword evidence="6" id="KW-0547">Nucleotide-binding</keyword>
<dbReference type="Gene3D" id="3.30.565.10">
    <property type="entry name" value="Histidine kinase-like ATPase, C-terminal domain"/>
    <property type="match status" value="1"/>
</dbReference>
<feature type="domain" description="Histidine kinase" evidence="12">
    <location>
        <begin position="144"/>
        <end position="362"/>
    </location>
</feature>
<dbReference type="PANTHER" id="PTHR42878">
    <property type="entry name" value="TWO-COMPONENT HISTIDINE KINASE"/>
    <property type="match status" value="1"/>
</dbReference>
<dbReference type="PROSITE" id="PS50113">
    <property type="entry name" value="PAC"/>
    <property type="match status" value="1"/>
</dbReference>
<dbReference type="Proteomes" id="UP001597369">
    <property type="component" value="Unassembled WGS sequence"/>
</dbReference>
<keyword evidence="7" id="KW-0418">Kinase</keyword>
<keyword evidence="10" id="KW-0902">Two-component regulatory system</keyword>
<comment type="subcellular location">
    <subcellularLocation>
        <location evidence="2">Membrane</location>
        <topology evidence="2">Multi-pass membrane protein</topology>
    </subcellularLocation>
</comment>
<keyword evidence="5" id="KW-0812">Transmembrane</keyword>
<evidence type="ECO:0000313" key="15">
    <source>
        <dbReference type="EMBL" id="MFD2068656.1"/>
    </source>
</evidence>
<feature type="domain" description="PAS" evidence="13">
    <location>
        <begin position="7"/>
        <end position="79"/>
    </location>
</feature>
<keyword evidence="4" id="KW-0808">Transferase</keyword>
<evidence type="ECO:0000256" key="2">
    <source>
        <dbReference type="ARBA" id="ARBA00004141"/>
    </source>
</evidence>
<proteinExistence type="predicted"/>
<evidence type="ECO:0000256" key="3">
    <source>
        <dbReference type="ARBA" id="ARBA00012438"/>
    </source>
</evidence>
<name>A0ABW4X249_9BACT</name>
<evidence type="ECO:0000256" key="11">
    <source>
        <dbReference type="ARBA" id="ARBA00023136"/>
    </source>
</evidence>
<dbReference type="InterPro" id="IPR050351">
    <property type="entry name" value="BphY/WalK/GraS-like"/>
</dbReference>
<comment type="caution">
    <text evidence="15">The sequence shown here is derived from an EMBL/GenBank/DDBJ whole genome shotgun (WGS) entry which is preliminary data.</text>
</comment>
<evidence type="ECO:0000256" key="8">
    <source>
        <dbReference type="ARBA" id="ARBA00022840"/>
    </source>
</evidence>
<organism evidence="15 16">
    <name type="scientific">Pontibacter silvestris</name>
    <dbReference type="NCBI Taxonomy" id="2305183"/>
    <lineage>
        <taxon>Bacteria</taxon>
        <taxon>Pseudomonadati</taxon>
        <taxon>Bacteroidota</taxon>
        <taxon>Cytophagia</taxon>
        <taxon>Cytophagales</taxon>
        <taxon>Hymenobacteraceae</taxon>
        <taxon>Pontibacter</taxon>
    </lineage>
</organism>
<dbReference type="EMBL" id="JBHUHV010000054">
    <property type="protein sequence ID" value="MFD2068656.1"/>
    <property type="molecule type" value="Genomic_DNA"/>
</dbReference>
<evidence type="ECO:0000259" key="14">
    <source>
        <dbReference type="PROSITE" id="PS50113"/>
    </source>
</evidence>
<sequence length="362" mass="41685">MPTSNTDIVSLQFLANNTKQAIFVYEVEHNQFTYLNPAFEAAFKIIKEEAIDADALLRMVHTEDQQYVIEMYQRLLNEKSSKEIEFRITLPEQEERWICLTSFLMNDTPEKEHIVGYLEDVTASKQYNDYLKKFGNKKDSVLHILTHDLSGPIGIVQSLSEILAEEAKQYNNQQIDRLIGVIERTNAYATSLIQSFINHEFLEATGVDLIKRRVNIVERFEEIIEQYRQSEAEIAKTFQFFTSSRNIFIELDDVKFIQAVNNLISNAIKFTPDGGIITVSLEERQQHVLVKVEDNGVGIPKKYHATLFDKFTNARRPGLKGESSIGLGMSIVKTIVEWHQGQIWFESEEGKGTTFYIEVPKE</sequence>
<dbReference type="PROSITE" id="PS50112">
    <property type="entry name" value="PAS"/>
    <property type="match status" value="1"/>
</dbReference>
<reference evidence="16" key="1">
    <citation type="journal article" date="2019" name="Int. J. Syst. Evol. Microbiol.">
        <title>The Global Catalogue of Microorganisms (GCM) 10K type strain sequencing project: providing services to taxonomists for standard genome sequencing and annotation.</title>
        <authorList>
            <consortium name="The Broad Institute Genomics Platform"/>
            <consortium name="The Broad Institute Genome Sequencing Center for Infectious Disease"/>
            <person name="Wu L."/>
            <person name="Ma J."/>
        </authorList>
    </citation>
    <scope>NUCLEOTIDE SEQUENCE [LARGE SCALE GENOMIC DNA]</scope>
    <source>
        <strain evidence="16">JCM 16545</strain>
    </source>
</reference>
<dbReference type="EC" id="2.7.13.3" evidence="3"/>
<keyword evidence="11" id="KW-0472">Membrane</keyword>
<dbReference type="SMART" id="SM00387">
    <property type="entry name" value="HATPase_c"/>
    <property type="match status" value="1"/>
</dbReference>
<gene>
    <name evidence="15" type="ORF">ACFSKU_17335</name>
</gene>
<keyword evidence="16" id="KW-1185">Reference proteome</keyword>
<evidence type="ECO:0000259" key="13">
    <source>
        <dbReference type="PROSITE" id="PS50112"/>
    </source>
</evidence>
<evidence type="ECO:0000256" key="1">
    <source>
        <dbReference type="ARBA" id="ARBA00000085"/>
    </source>
</evidence>
<dbReference type="InterPro" id="IPR013655">
    <property type="entry name" value="PAS_fold_3"/>
</dbReference>
<dbReference type="RefSeq" id="WP_229959019.1">
    <property type="nucleotide sequence ID" value="NZ_JAJJWI010000004.1"/>
</dbReference>
<dbReference type="InterPro" id="IPR004358">
    <property type="entry name" value="Sig_transdc_His_kin-like_C"/>
</dbReference>
<dbReference type="InterPro" id="IPR000014">
    <property type="entry name" value="PAS"/>
</dbReference>
<dbReference type="SUPFAM" id="SSF55785">
    <property type="entry name" value="PYP-like sensor domain (PAS domain)"/>
    <property type="match status" value="1"/>
</dbReference>
<dbReference type="InterPro" id="IPR036890">
    <property type="entry name" value="HATPase_C_sf"/>
</dbReference>
<evidence type="ECO:0000256" key="9">
    <source>
        <dbReference type="ARBA" id="ARBA00022989"/>
    </source>
</evidence>
<keyword evidence="9" id="KW-1133">Transmembrane helix</keyword>
<dbReference type="InterPro" id="IPR005467">
    <property type="entry name" value="His_kinase_dom"/>
</dbReference>
<dbReference type="CDD" id="cd00075">
    <property type="entry name" value="HATPase"/>
    <property type="match status" value="1"/>
</dbReference>
<feature type="domain" description="PAC" evidence="14">
    <location>
        <begin position="82"/>
        <end position="133"/>
    </location>
</feature>
<evidence type="ECO:0000256" key="7">
    <source>
        <dbReference type="ARBA" id="ARBA00022777"/>
    </source>
</evidence>
<dbReference type="Pfam" id="PF08447">
    <property type="entry name" value="PAS_3"/>
    <property type="match status" value="1"/>
</dbReference>
<dbReference type="PRINTS" id="PR00344">
    <property type="entry name" value="BCTRLSENSOR"/>
</dbReference>
<dbReference type="PANTHER" id="PTHR42878:SF7">
    <property type="entry name" value="SENSOR HISTIDINE KINASE GLRK"/>
    <property type="match status" value="1"/>
</dbReference>
<accession>A0ABW4X249</accession>
<dbReference type="CDD" id="cd00130">
    <property type="entry name" value="PAS"/>
    <property type="match status" value="1"/>
</dbReference>
<protein>
    <recommendedName>
        <fullName evidence="3">histidine kinase</fullName>
        <ecNumber evidence="3">2.7.13.3</ecNumber>
    </recommendedName>
</protein>
<evidence type="ECO:0000259" key="12">
    <source>
        <dbReference type="PROSITE" id="PS50109"/>
    </source>
</evidence>
<dbReference type="InterPro" id="IPR000700">
    <property type="entry name" value="PAS-assoc_C"/>
</dbReference>
<evidence type="ECO:0000256" key="5">
    <source>
        <dbReference type="ARBA" id="ARBA00022692"/>
    </source>
</evidence>
<dbReference type="Gene3D" id="3.30.450.20">
    <property type="entry name" value="PAS domain"/>
    <property type="match status" value="1"/>
</dbReference>
<dbReference type="InterPro" id="IPR035965">
    <property type="entry name" value="PAS-like_dom_sf"/>
</dbReference>
<dbReference type="InterPro" id="IPR003594">
    <property type="entry name" value="HATPase_dom"/>
</dbReference>
<evidence type="ECO:0000256" key="6">
    <source>
        <dbReference type="ARBA" id="ARBA00022741"/>
    </source>
</evidence>
<dbReference type="Gene3D" id="1.10.287.130">
    <property type="match status" value="1"/>
</dbReference>
<dbReference type="Pfam" id="PF02518">
    <property type="entry name" value="HATPase_c"/>
    <property type="match status" value="1"/>
</dbReference>